<dbReference type="RefSeq" id="WP_023066958.1">
    <property type="nucleotide sequence ID" value="NZ_AUZM01000030.1"/>
</dbReference>
<dbReference type="Proteomes" id="UP000017127">
    <property type="component" value="Unassembled WGS sequence"/>
</dbReference>
<keyword evidence="3" id="KW-1185">Reference proteome</keyword>
<sequence>MFKLNEIVDQKTVFVMEPLTVSLSPLFLSLTVASAAMWISFESREEIVRLFTRAVALFSLLCALSFTPWFILLIFVTLLLGIKNPRIEKKSLKL</sequence>
<gene>
    <name evidence="2" type="ORF">M595_3242</name>
</gene>
<organism evidence="2 3">
    <name type="scientific">Lyngbya aestuarii BL J</name>
    <dbReference type="NCBI Taxonomy" id="1348334"/>
    <lineage>
        <taxon>Bacteria</taxon>
        <taxon>Bacillati</taxon>
        <taxon>Cyanobacteriota</taxon>
        <taxon>Cyanophyceae</taxon>
        <taxon>Oscillatoriophycideae</taxon>
        <taxon>Oscillatoriales</taxon>
        <taxon>Microcoleaceae</taxon>
        <taxon>Lyngbya</taxon>
    </lineage>
</organism>
<dbReference type="AlphaFoldDB" id="U7QK22"/>
<keyword evidence="1" id="KW-0472">Membrane</keyword>
<evidence type="ECO:0000313" key="3">
    <source>
        <dbReference type="Proteomes" id="UP000017127"/>
    </source>
</evidence>
<accession>U7QK22</accession>
<dbReference type="OrthoDB" id="467948at2"/>
<evidence type="ECO:0000313" key="2">
    <source>
        <dbReference type="EMBL" id="ERT06781.1"/>
    </source>
</evidence>
<feature type="transmembrane region" description="Helical" evidence="1">
    <location>
        <begin position="53"/>
        <end position="82"/>
    </location>
</feature>
<evidence type="ECO:0000256" key="1">
    <source>
        <dbReference type="SAM" id="Phobius"/>
    </source>
</evidence>
<keyword evidence="1" id="KW-1133">Transmembrane helix</keyword>
<name>U7QK22_9CYAN</name>
<proteinExistence type="predicted"/>
<dbReference type="EMBL" id="AUZM01000030">
    <property type="protein sequence ID" value="ERT06781.1"/>
    <property type="molecule type" value="Genomic_DNA"/>
</dbReference>
<keyword evidence="1" id="KW-0812">Transmembrane</keyword>
<feature type="transmembrane region" description="Helical" evidence="1">
    <location>
        <begin position="21"/>
        <end position="41"/>
    </location>
</feature>
<protein>
    <submittedName>
        <fullName evidence="2">Uncharacterized protein</fullName>
    </submittedName>
</protein>
<reference evidence="2 3" key="1">
    <citation type="journal article" date="2013" name="Front. Microbiol.">
        <title>Comparative genomic analyses of the cyanobacterium, Lyngbya aestuarii BL J, a powerful hydrogen producer.</title>
        <authorList>
            <person name="Kothari A."/>
            <person name="Vaughn M."/>
            <person name="Garcia-Pichel F."/>
        </authorList>
    </citation>
    <scope>NUCLEOTIDE SEQUENCE [LARGE SCALE GENOMIC DNA]</scope>
    <source>
        <strain evidence="2 3">BL J</strain>
    </source>
</reference>
<comment type="caution">
    <text evidence="2">The sequence shown here is derived from an EMBL/GenBank/DDBJ whole genome shotgun (WGS) entry which is preliminary data.</text>
</comment>